<evidence type="ECO:0000256" key="9">
    <source>
        <dbReference type="SAM" id="Coils"/>
    </source>
</evidence>
<proteinExistence type="inferred from homology"/>
<evidence type="ECO:0000256" key="10">
    <source>
        <dbReference type="SAM" id="MobiDB-lite"/>
    </source>
</evidence>
<feature type="region of interest" description="Disordered" evidence="10">
    <location>
        <begin position="470"/>
        <end position="517"/>
    </location>
</feature>
<dbReference type="Proteomes" id="UP000694569">
    <property type="component" value="Unplaced"/>
</dbReference>
<evidence type="ECO:0000313" key="11">
    <source>
        <dbReference type="Ensembl" id="ENSLLEP00000031745.1"/>
    </source>
</evidence>
<sequence length="517" mass="60226">MSPVSVPPTTLSFTKAAPSDVSFCTEDNVEQCVGYIEQELRDLGFSPLQTAAKSSEGMRLHVVSVVNCIHELLQRHSRSLRSCDDSQTQLLKVKCDLDHLQNIHCKQKEQLELTRRESAALQERERQVHSKTRNLMQLLKNEKEEVQKLQNLLASRCTQYNHNIKRKEREFNKLKERLYQLVMDKRDKKISIDLLNYVGRADGKRAVWKTSRTEAKNEEEMYKLLLGDYEKRQKDLLSENTDLKKVLQQMKKEMVSILSPHRSPRKEKTEDSPLTSQVLSDVDEDVADSSKENISELSCETVREQLIHSIRQQWRIMKTHVERLDSQASLIPEESSALRDFISRSDHEQEVKNLREEIEKCKETIRSQQRALQQQVNVPSADSSALREEQYLLEDEERLREEWRLFREQKKNFDCERRSFTDAAIRLGHERKMFEDDRATWLKHQFLNMSVFCASESLDPCGASCSLERDQSALHPRRSGKPPTSLGQSSKDGRTPSSRHRQLRQDRSLGDPHDSLK</sequence>
<evidence type="ECO:0000256" key="4">
    <source>
        <dbReference type="ARBA" id="ARBA00022490"/>
    </source>
</evidence>
<dbReference type="InterPro" id="IPR052300">
    <property type="entry name" value="Adhesion_Centrosome_assoc"/>
</dbReference>
<name>A0A8C5Q3H1_9ANUR</name>
<evidence type="ECO:0000256" key="8">
    <source>
        <dbReference type="ARBA" id="ARBA00023212"/>
    </source>
</evidence>
<evidence type="ECO:0000256" key="5">
    <source>
        <dbReference type="ARBA" id="ARBA00022889"/>
    </source>
</evidence>
<feature type="compositionally biased region" description="Basic and acidic residues" evidence="10">
    <location>
        <begin position="503"/>
        <end position="517"/>
    </location>
</feature>
<evidence type="ECO:0000256" key="7">
    <source>
        <dbReference type="ARBA" id="ARBA00023054"/>
    </source>
</evidence>
<keyword evidence="8" id="KW-0206">Cytoskeleton</keyword>
<dbReference type="PANTHER" id="PTHR46507:SF7">
    <property type="entry name" value="AFADIN- AND ALPHA-ACTININ-BINDING PROTEIN A"/>
    <property type="match status" value="1"/>
</dbReference>
<dbReference type="GO" id="GO:0034451">
    <property type="term" value="C:centriolar satellite"/>
    <property type="evidence" value="ECO:0007669"/>
    <property type="project" value="UniProtKB-SubCell"/>
</dbReference>
<keyword evidence="4" id="KW-0963">Cytoplasm</keyword>
<dbReference type="GO" id="GO:0005912">
    <property type="term" value="C:adherens junction"/>
    <property type="evidence" value="ECO:0007669"/>
    <property type="project" value="UniProtKB-SubCell"/>
</dbReference>
<keyword evidence="12" id="KW-1185">Reference proteome</keyword>
<keyword evidence="6" id="KW-0965">Cell junction</keyword>
<reference evidence="11" key="1">
    <citation type="submission" date="2025-08" db="UniProtKB">
        <authorList>
            <consortium name="Ensembl"/>
        </authorList>
    </citation>
    <scope>IDENTIFICATION</scope>
</reference>
<evidence type="ECO:0000256" key="2">
    <source>
        <dbReference type="ARBA" id="ARBA00004607"/>
    </source>
</evidence>
<evidence type="ECO:0000313" key="12">
    <source>
        <dbReference type="Proteomes" id="UP000694569"/>
    </source>
</evidence>
<dbReference type="GO" id="GO:0035735">
    <property type="term" value="P:intraciliary transport involved in cilium assembly"/>
    <property type="evidence" value="ECO:0007669"/>
    <property type="project" value="TreeGrafter"/>
</dbReference>
<feature type="region of interest" description="Disordered" evidence="10">
    <location>
        <begin position="256"/>
        <end position="286"/>
    </location>
</feature>
<feature type="coiled-coil region" evidence="9">
    <location>
        <begin position="121"/>
        <end position="184"/>
    </location>
</feature>
<keyword evidence="7 9" id="KW-0175">Coiled coil</keyword>
<dbReference type="PANTHER" id="PTHR46507">
    <property type="entry name" value="AFADIN- AND ALPHA-ACTININ-BINDING PROTEIN"/>
    <property type="match status" value="1"/>
</dbReference>
<accession>A0A8C5Q3H1</accession>
<dbReference type="Ensembl" id="ENSLLET00000032963.1">
    <property type="protein sequence ID" value="ENSLLEP00000031745.1"/>
    <property type="gene ID" value="ENSLLEG00000020104.1"/>
</dbReference>
<dbReference type="AlphaFoldDB" id="A0A8C5Q3H1"/>
<comment type="subcellular location">
    <subcellularLocation>
        <location evidence="1">Cell junction</location>
        <location evidence="1">Adherens junction</location>
    </subcellularLocation>
    <subcellularLocation>
        <location evidence="2">Cytoplasm</location>
        <location evidence="2">Cytoskeleton</location>
        <location evidence="2">Microtubule organizing center</location>
        <location evidence="2">Centrosome</location>
        <location evidence="2">Centriolar satellite</location>
    </subcellularLocation>
</comment>
<dbReference type="GO" id="GO:0036064">
    <property type="term" value="C:ciliary basal body"/>
    <property type="evidence" value="ECO:0007669"/>
    <property type="project" value="TreeGrafter"/>
</dbReference>
<evidence type="ECO:0000256" key="3">
    <source>
        <dbReference type="ARBA" id="ARBA00009291"/>
    </source>
</evidence>
<evidence type="ECO:0000256" key="6">
    <source>
        <dbReference type="ARBA" id="ARBA00022949"/>
    </source>
</evidence>
<keyword evidence="5" id="KW-0130">Cell adhesion</keyword>
<dbReference type="GeneTree" id="ENSGT00390000007688"/>
<dbReference type="GO" id="GO:0007155">
    <property type="term" value="P:cell adhesion"/>
    <property type="evidence" value="ECO:0007669"/>
    <property type="project" value="UniProtKB-KW"/>
</dbReference>
<dbReference type="OrthoDB" id="312015at2759"/>
<dbReference type="Pfam" id="PF11559">
    <property type="entry name" value="ADIP"/>
    <property type="match status" value="1"/>
</dbReference>
<organism evidence="11 12">
    <name type="scientific">Leptobrachium leishanense</name>
    <name type="common">Leishan spiny toad</name>
    <dbReference type="NCBI Taxonomy" id="445787"/>
    <lineage>
        <taxon>Eukaryota</taxon>
        <taxon>Metazoa</taxon>
        <taxon>Chordata</taxon>
        <taxon>Craniata</taxon>
        <taxon>Vertebrata</taxon>
        <taxon>Euteleostomi</taxon>
        <taxon>Amphibia</taxon>
        <taxon>Batrachia</taxon>
        <taxon>Anura</taxon>
        <taxon>Pelobatoidea</taxon>
        <taxon>Megophryidae</taxon>
        <taxon>Leptobrachium</taxon>
    </lineage>
</organism>
<comment type="similarity">
    <text evidence="3">Belongs to the ADIP family.</text>
</comment>
<reference evidence="11" key="2">
    <citation type="submission" date="2025-09" db="UniProtKB">
        <authorList>
            <consortium name="Ensembl"/>
        </authorList>
    </citation>
    <scope>IDENTIFICATION</scope>
</reference>
<protein>
    <submittedName>
        <fullName evidence="11">SSX family member 2 interacting protein</fullName>
    </submittedName>
</protein>
<evidence type="ECO:0000256" key="1">
    <source>
        <dbReference type="ARBA" id="ARBA00004536"/>
    </source>
</evidence>
<gene>
    <name evidence="11" type="primary">SSX2IP</name>
</gene>
<dbReference type="InterPro" id="IPR021622">
    <property type="entry name" value="Afadin/alpha-actinin-bd"/>
</dbReference>
<feature type="coiled-coil region" evidence="9">
    <location>
        <begin position="344"/>
        <end position="371"/>
    </location>
</feature>